<sequence>MNRGWKRIKGRKHYWTKCNQLGGGAWAIRDHKGKVVLHSRKAFYMIRNLHEVKLKVLVWAIESITDHHFNRVIFAKDDGDLTQMILRPKPWPNFKGEIWLIMNRLVRIEWWRLVKENRDNNRGAFLIAQSVAKGGHLSSYVATGGPRWLHDFFENEETLFSV</sequence>
<organism evidence="2 3">
    <name type="scientific">Brassica oleracea var. oleracea</name>
    <dbReference type="NCBI Taxonomy" id="109376"/>
    <lineage>
        <taxon>Eukaryota</taxon>
        <taxon>Viridiplantae</taxon>
        <taxon>Streptophyta</taxon>
        <taxon>Embryophyta</taxon>
        <taxon>Tracheophyta</taxon>
        <taxon>Spermatophyta</taxon>
        <taxon>Magnoliopsida</taxon>
        <taxon>eudicotyledons</taxon>
        <taxon>Gunneridae</taxon>
        <taxon>Pentapetalae</taxon>
        <taxon>rosids</taxon>
        <taxon>malvids</taxon>
        <taxon>Brassicales</taxon>
        <taxon>Brassicaceae</taxon>
        <taxon>Brassiceae</taxon>
        <taxon>Brassica</taxon>
    </lineage>
</organism>
<reference evidence="2" key="1">
    <citation type="journal article" date="2014" name="Genome Biol.">
        <title>Transcriptome and methylome profiling reveals relics of genome dominance in the mesopolyploid Brassica oleracea.</title>
        <authorList>
            <person name="Parkin I.A."/>
            <person name="Koh C."/>
            <person name="Tang H."/>
            <person name="Robinson S.J."/>
            <person name="Kagale S."/>
            <person name="Clarke W.E."/>
            <person name="Town C.D."/>
            <person name="Nixon J."/>
            <person name="Krishnakumar V."/>
            <person name="Bidwell S.L."/>
            <person name="Denoeud F."/>
            <person name="Belcram H."/>
            <person name="Links M.G."/>
            <person name="Just J."/>
            <person name="Clarke C."/>
            <person name="Bender T."/>
            <person name="Huebert T."/>
            <person name="Mason A.S."/>
            <person name="Pires J.C."/>
            <person name="Barker G."/>
            <person name="Moore J."/>
            <person name="Walley P.G."/>
            <person name="Manoli S."/>
            <person name="Batley J."/>
            <person name="Edwards D."/>
            <person name="Nelson M.N."/>
            <person name="Wang X."/>
            <person name="Paterson A.H."/>
            <person name="King G."/>
            <person name="Bancroft I."/>
            <person name="Chalhoub B."/>
            <person name="Sharpe A.G."/>
        </authorList>
    </citation>
    <scope>NUCLEOTIDE SEQUENCE [LARGE SCALE GENOMIC DNA]</scope>
    <source>
        <strain evidence="2">cv. TO1000</strain>
    </source>
</reference>
<dbReference type="HOGENOM" id="CLU_147628_0_0_1"/>
<evidence type="ECO:0000313" key="2">
    <source>
        <dbReference type="EnsemblPlants" id="Bo01120s020.1"/>
    </source>
</evidence>
<dbReference type="AlphaFoldDB" id="A0A0D2ZTQ5"/>
<reference evidence="2" key="2">
    <citation type="submission" date="2015-06" db="UniProtKB">
        <authorList>
            <consortium name="EnsemblPlants"/>
        </authorList>
    </citation>
    <scope>IDENTIFICATION</scope>
</reference>
<dbReference type="EnsemblPlants" id="Bo01120s020.1">
    <property type="protein sequence ID" value="Bo01120s020.1"/>
    <property type="gene ID" value="Bo01120s020"/>
</dbReference>
<dbReference type="GO" id="GO:0004523">
    <property type="term" value="F:RNA-DNA hybrid ribonuclease activity"/>
    <property type="evidence" value="ECO:0007669"/>
    <property type="project" value="InterPro"/>
</dbReference>
<dbReference type="Proteomes" id="UP000032141">
    <property type="component" value="Unassembled WGS sequence"/>
</dbReference>
<protein>
    <recommendedName>
        <fullName evidence="1">RNase H type-1 domain-containing protein</fullName>
    </recommendedName>
</protein>
<dbReference type="eggNOG" id="KOG1075">
    <property type="taxonomic scope" value="Eukaryota"/>
</dbReference>
<evidence type="ECO:0000259" key="1">
    <source>
        <dbReference type="Pfam" id="PF13456"/>
    </source>
</evidence>
<dbReference type="Gramene" id="Bo01120s020.1">
    <property type="protein sequence ID" value="Bo01120s020.1"/>
    <property type="gene ID" value="Bo01120s020"/>
</dbReference>
<evidence type="ECO:0000313" key="3">
    <source>
        <dbReference type="Proteomes" id="UP000032141"/>
    </source>
</evidence>
<dbReference type="GO" id="GO:0003676">
    <property type="term" value="F:nucleic acid binding"/>
    <property type="evidence" value="ECO:0007669"/>
    <property type="project" value="InterPro"/>
</dbReference>
<keyword evidence="3" id="KW-1185">Reference proteome</keyword>
<proteinExistence type="predicted"/>
<name>A0A0D2ZTQ5_BRAOL</name>
<dbReference type="InterPro" id="IPR002156">
    <property type="entry name" value="RNaseH_domain"/>
</dbReference>
<dbReference type="Pfam" id="PF13456">
    <property type="entry name" value="RVT_3"/>
    <property type="match status" value="1"/>
</dbReference>
<accession>A0A0D2ZTQ5</accession>
<feature type="domain" description="RNase H type-1" evidence="1">
    <location>
        <begin position="16"/>
        <end position="129"/>
    </location>
</feature>